<reference evidence="1 2" key="1">
    <citation type="journal article" date="2021" name="Front. Genet.">
        <title>Chromosome-Level Genome Assembly Reveals Significant Gene Expansion in the Toll and IMD Signaling Pathways of Dendrolimus kikuchii.</title>
        <authorList>
            <person name="Zhou J."/>
            <person name="Wu P."/>
            <person name="Xiong Z."/>
            <person name="Liu N."/>
            <person name="Zhao N."/>
            <person name="Ji M."/>
            <person name="Qiu Y."/>
            <person name="Yang B."/>
        </authorList>
    </citation>
    <scope>NUCLEOTIDE SEQUENCE [LARGE SCALE GENOMIC DNA]</scope>
    <source>
        <strain evidence="1">Ann1</strain>
    </source>
</reference>
<comment type="caution">
    <text evidence="1">The sequence shown here is derived from an EMBL/GenBank/DDBJ whole genome shotgun (WGS) entry which is preliminary data.</text>
</comment>
<name>A0ACC1CSL5_9NEOP</name>
<sequence length="434" mass="49013">MSKRLLKKISFSGIRKLFSASPSFGLKMVRYFPNPFDDYKQNASLTIDKDEITNQINEHVKNITKRLQPSKKNVDGGLYVGISGVSFMFYYLSKNPFLSENKGIYLEKGMEYLQPALETSAGDKTSFLLGDAGTYALATVLNKELGNDQYKETLKMYKALLNQYLNPKFLKCGGDEFFVGRAGYIAGALWMSRELQTEVCAKEDLYKICDMMVTSGREYSKKRNSPSPLMYHYYNTEYLGAAHGVSFILQMLLSVPGYLHYNKSAAHDIKSTVEFIASLQTGDGNWPCCMEETGLADHKLVHWCHGAPGTIYLMAKAFLVYKEQKYMDACIRAAEVVWQKGLLRKGPGICHGVAGNGYVFLLLHRLTADEKYLYRAKMFADFLNSEAFLKDARLPDNPETLYEGTAGTVCFLSDLLVPDKAEFPFQDIFSTYTF</sequence>
<accession>A0ACC1CSL5</accession>
<dbReference type="EMBL" id="CM034404">
    <property type="protein sequence ID" value="KAJ0174277.1"/>
    <property type="molecule type" value="Genomic_DNA"/>
</dbReference>
<protein>
    <submittedName>
        <fullName evidence="1">Uncharacterized protein</fullName>
    </submittedName>
</protein>
<evidence type="ECO:0000313" key="1">
    <source>
        <dbReference type="EMBL" id="KAJ0174277.1"/>
    </source>
</evidence>
<dbReference type="Proteomes" id="UP000824533">
    <property type="component" value="Linkage Group LG18"/>
</dbReference>
<proteinExistence type="predicted"/>
<evidence type="ECO:0000313" key="2">
    <source>
        <dbReference type="Proteomes" id="UP000824533"/>
    </source>
</evidence>
<organism evidence="1 2">
    <name type="scientific">Dendrolimus kikuchii</name>
    <dbReference type="NCBI Taxonomy" id="765133"/>
    <lineage>
        <taxon>Eukaryota</taxon>
        <taxon>Metazoa</taxon>
        <taxon>Ecdysozoa</taxon>
        <taxon>Arthropoda</taxon>
        <taxon>Hexapoda</taxon>
        <taxon>Insecta</taxon>
        <taxon>Pterygota</taxon>
        <taxon>Neoptera</taxon>
        <taxon>Endopterygota</taxon>
        <taxon>Lepidoptera</taxon>
        <taxon>Glossata</taxon>
        <taxon>Ditrysia</taxon>
        <taxon>Bombycoidea</taxon>
        <taxon>Lasiocampidae</taxon>
        <taxon>Dendrolimus</taxon>
    </lineage>
</organism>
<keyword evidence="2" id="KW-1185">Reference proteome</keyword>
<gene>
    <name evidence="1" type="ORF">K1T71_010423</name>
</gene>